<keyword evidence="2" id="KW-0812">Transmembrane</keyword>
<dbReference type="InterPro" id="IPR029000">
    <property type="entry name" value="Cyclophilin-like_dom_sf"/>
</dbReference>
<gene>
    <name evidence="4" type="ORF">ZOSMA_52G00680</name>
</gene>
<evidence type="ECO:0000259" key="3">
    <source>
        <dbReference type="PROSITE" id="PS50072"/>
    </source>
</evidence>
<reference evidence="5" key="1">
    <citation type="journal article" date="2016" name="Nature">
        <title>The genome of the seagrass Zostera marina reveals angiosperm adaptation to the sea.</title>
        <authorList>
            <person name="Olsen J.L."/>
            <person name="Rouze P."/>
            <person name="Verhelst B."/>
            <person name="Lin Y.-C."/>
            <person name="Bayer T."/>
            <person name="Collen J."/>
            <person name="Dattolo E."/>
            <person name="De Paoli E."/>
            <person name="Dittami S."/>
            <person name="Maumus F."/>
            <person name="Michel G."/>
            <person name="Kersting A."/>
            <person name="Lauritano C."/>
            <person name="Lohaus R."/>
            <person name="Toepel M."/>
            <person name="Tonon T."/>
            <person name="Vanneste K."/>
            <person name="Amirebrahimi M."/>
            <person name="Brakel J."/>
            <person name="Bostroem C."/>
            <person name="Chovatia M."/>
            <person name="Grimwood J."/>
            <person name="Jenkins J.W."/>
            <person name="Jueterbock A."/>
            <person name="Mraz A."/>
            <person name="Stam W.T."/>
            <person name="Tice H."/>
            <person name="Bornberg-Bauer E."/>
            <person name="Green P.J."/>
            <person name="Pearson G.A."/>
            <person name="Procaccini G."/>
            <person name="Duarte C.M."/>
            <person name="Schmutz J."/>
            <person name="Reusch T.B.H."/>
            <person name="Van de Peer Y."/>
        </authorList>
    </citation>
    <scope>NUCLEOTIDE SEQUENCE [LARGE SCALE GENOMIC DNA]</scope>
    <source>
        <strain evidence="5">cv. Finnish</strain>
    </source>
</reference>
<dbReference type="STRING" id="29655.A0A0K9NXK1"/>
<dbReference type="GO" id="GO:0006457">
    <property type="term" value="P:protein folding"/>
    <property type="evidence" value="ECO:0007669"/>
    <property type="project" value="InterPro"/>
</dbReference>
<dbReference type="PROSITE" id="PS50072">
    <property type="entry name" value="CSA_PPIASE_2"/>
    <property type="match status" value="1"/>
</dbReference>
<keyword evidence="2" id="KW-0472">Membrane</keyword>
<comment type="similarity">
    <text evidence="1">Belongs to the cyclophilin-type PPIase family.</text>
</comment>
<organism evidence="4 5">
    <name type="scientific">Zostera marina</name>
    <name type="common">Eelgrass</name>
    <dbReference type="NCBI Taxonomy" id="29655"/>
    <lineage>
        <taxon>Eukaryota</taxon>
        <taxon>Viridiplantae</taxon>
        <taxon>Streptophyta</taxon>
        <taxon>Embryophyta</taxon>
        <taxon>Tracheophyta</taxon>
        <taxon>Spermatophyta</taxon>
        <taxon>Magnoliopsida</taxon>
        <taxon>Liliopsida</taxon>
        <taxon>Zosteraceae</taxon>
        <taxon>Zostera</taxon>
    </lineage>
</organism>
<dbReference type="Pfam" id="PF00160">
    <property type="entry name" value="Pro_isomerase"/>
    <property type="match status" value="1"/>
</dbReference>
<evidence type="ECO:0000256" key="2">
    <source>
        <dbReference type="SAM" id="Phobius"/>
    </source>
</evidence>
<proteinExistence type="inferred from homology"/>
<evidence type="ECO:0000256" key="1">
    <source>
        <dbReference type="RuleBase" id="RU363019"/>
    </source>
</evidence>
<dbReference type="PRINTS" id="PR00153">
    <property type="entry name" value="CSAPPISMRASE"/>
</dbReference>
<dbReference type="GO" id="GO:0003755">
    <property type="term" value="F:peptidyl-prolyl cis-trans isomerase activity"/>
    <property type="evidence" value="ECO:0007669"/>
    <property type="project" value="UniProtKB-UniRule"/>
</dbReference>
<dbReference type="Gene3D" id="2.40.100.10">
    <property type="entry name" value="Cyclophilin-like"/>
    <property type="match status" value="1"/>
</dbReference>
<comment type="function">
    <text evidence="1">PPIases accelerate the folding of proteins. It catalyzes the cis-trans isomerization of proline imidic peptide bonds in oligopeptides.</text>
</comment>
<name>A0A0K9NXK1_ZOSMR</name>
<dbReference type="EMBL" id="LFYR01001488">
    <property type="protein sequence ID" value="KMZ61418.1"/>
    <property type="molecule type" value="Genomic_DNA"/>
</dbReference>
<dbReference type="SUPFAM" id="SSF50891">
    <property type="entry name" value="Cyclophilin-like"/>
    <property type="match status" value="1"/>
</dbReference>
<keyword evidence="5" id="KW-1185">Reference proteome</keyword>
<sequence length="242" mass="27540">MAKIKPQALLLQSKKKKGPSGIGLPTIITCNVIVILIVISLYCTYKHWQGLWYRSYKRSNQLETEFNNSEKDLESLGETKKYDLPNYVIMNTSKGIVSFELLKDSAPGIVDQFLDLCQKEYFKGVPFHHVIKNFVIQGGGGLNRMGDAEDWTLKRKSDGHLASSEKHEAFMLGTCNVKQESNEFQFLITTSPIPDLDDKLFVFGRIINGEEVIQEIEEVDTDEHYRPKSTVSIVNIILKHEL</sequence>
<dbReference type="Proteomes" id="UP000036987">
    <property type="component" value="Unassembled WGS sequence"/>
</dbReference>
<dbReference type="AlphaFoldDB" id="A0A0K9NXK1"/>
<dbReference type="OrthoDB" id="271386at2759"/>
<dbReference type="PANTHER" id="PTHR47269:SF1">
    <property type="entry name" value="PEPTIDYL-PROLYL CIS-TRANS ISOMERASE CYP21-4"/>
    <property type="match status" value="1"/>
</dbReference>
<feature type="domain" description="PPIase cyclophilin-type" evidence="3">
    <location>
        <begin position="84"/>
        <end position="238"/>
    </location>
</feature>
<evidence type="ECO:0000313" key="5">
    <source>
        <dbReference type="Proteomes" id="UP000036987"/>
    </source>
</evidence>
<keyword evidence="2" id="KW-1133">Transmembrane helix</keyword>
<keyword evidence="1 4" id="KW-0413">Isomerase</keyword>
<dbReference type="InterPro" id="IPR020892">
    <property type="entry name" value="Cyclophilin-type_PPIase_CS"/>
</dbReference>
<comment type="caution">
    <text evidence="4">The sequence shown here is derived from an EMBL/GenBank/DDBJ whole genome shotgun (WGS) entry which is preliminary data.</text>
</comment>
<keyword evidence="1" id="KW-0697">Rotamase</keyword>
<dbReference type="InterPro" id="IPR002130">
    <property type="entry name" value="Cyclophilin-type_PPIase_dom"/>
</dbReference>
<comment type="catalytic activity">
    <reaction evidence="1">
        <text>[protein]-peptidylproline (omega=180) = [protein]-peptidylproline (omega=0)</text>
        <dbReference type="Rhea" id="RHEA:16237"/>
        <dbReference type="Rhea" id="RHEA-COMP:10747"/>
        <dbReference type="Rhea" id="RHEA-COMP:10748"/>
        <dbReference type="ChEBI" id="CHEBI:83833"/>
        <dbReference type="ChEBI" id="CHEBI:83834"/>
        <dbReference type="EC" id="5.2.1.8"/>
    </reaction>
</comment>
<dbReference type="OMA" id="HRMIISA"/>
<accession>A0A0K9NXK1</accession>
<dbReference type="EC" id="5.2.1.8" evidence="1"/>
<dbReference type="PROSITE" id="PS00170">
    <property type="entry name" value="CSA_PPIASE_1"/>
    <property type="match status" value="1"/>
</dbReference>
<feature type="transmembrane region" description="Helical" evidence="2">
    <location>
        <begin position="21"/>
        <end position="42"/>
    </location>
</feature>
<evidence type="ECO:0000313" key="4">
    <source>
        <dbReference type="EMBL" id="KMZ61418.1"/>
    </source>
</evidence>
<dbReference type="PANTHER" id="PTHR47269">
    <property type="entry name" value="PEPTIDYL-PROLYL CIS-TRANS ISOMERASE CYP21-4"/>
    <property type="match status" value="1"/>
</dbReference>
<protein>
    <recommendedName>
        <fullName evidence="1">Peptidyl-prolyl cis-trans isomerase</fullName>
        <shortName evidence="1">PPIase</shortName>
        <ecNumber evidence="1">5.2.1.8</ecNumber>
    </recommendedName>
</protein>